<proteinExistence type="predicted"/>
<evidence type="ECO:0000313" key="2">
    <source>
        <dbReference type="Proteomes" id="UP001472677"/>
    </source>
</evidence>
<name>A0ABR2BYX7_9ROSI</name>
<accession>A0ABR2BYX7</accession>
<keyword evidence="2" id="KW-1185">Reference proteome</keyword>
<evidence type="ECO:0000313" key="1">
    <source>
        <dbReference type="EMBL" id="KAK8512324.1"/>
    </source>
</evidence>
<dbReference type="Proteomes" id="UP001472677">
    <property type="component" value="Unassembled WGS sequence"/>
</dbReference>
<gene>
    <name evidence="1" type="ORF">V6N12_032046</name>
</gene>
<comment type="caution">
    <text evidence="1">The sequence shown here is derived from an EMBL/GenBank/DDBJ whole genome shotgun (WGS) entry which is preliminary data.</text>
</comment>
<reference evidence="1 2" key="1">
    <citation type="journal article" date="2024" name="G3 (Bethesda)">
        <title>Genome assembly of Hibiscus sabdariffa L. provides insights into metabolisms of medicinal natural products.</title>
        <authorList>
            <person name="Kim T."/>
        </authorList>
    </citation>
    <scope>NUCLEOTIDE SEQUENCE [LARGE SCALE GENOMIC DNA]</scope>
    <source>
        <strain evidence="1">TK-2024</strain>
        <tissue evidence="1">Old leaves</tissue>
    </source>
</reference>
<organism evidence="1 2">
    <name type="scientific">Hibiscus sabdariffa</name>
    <name type="common">roselle</name>
    <dbReference type="NCBI Taxonomy" id="183260"/>
    <lineage>
        <taxon>Eukaryota</taxon>
        <taxon>Viridiplantae</taxon>
        <taxon>Streptophyta</taxon>
        <taxon>Embryophyta</taxon>
        <taxon>Tracheophyta</taxon>
        <taxon>Spermatophyta</taxon>
        <taxon>Magnoliopsida</taxon>
        <taxon>eudicotyledons</taxon>
        <taxon>Gunneridae</taxon>
        <taxon>Pentapetalae</taxon>
        <taxon>rosids</taxon>
        <taxon>malvids</taxon>
        <taxon>Malvales</taxon>
        <taxon>Malvaceae</taxon>
        <taxon>Malvoideae</taxon>
        <taxon>Hibiscus</taxon>
    </lineage>
</organism>
<dbReference type="EMBL" id="JBBPBM010000074">
    <property type="protein sequence ID" value="KAK8512324.1"/>
    <property type="molecule type" value="Genomic_DNA"/>
</dbReference>
<protein>
    <submittedName>
        <fullName evidence="1">Uncharacterized protein</fullName>
    </submittedName>
</protein>
<sequence>MQNQTWPLRWPKMVPITMDLEGREAEEETGKGGSRSVVVVESWESLSWFASVTESSSGWSSLREVLRRFLMGVVVVEEEEEEVAGVRQGRSRRRASILAMGFLEEIGLGSEGYKYNTLPVDISQSGAYKKEDSAGNGHSR</sequence>